<dbReference type="EMBL" id="AYSJ01000006">
    <property type="protein sequence ID" value="ETS32274.1"/>
    <property type="molecule type" value="Genomic_DNA"/>
</dbReference>
<accession>W3VB30</accession>
<reference evidence="2 3" key="1">
    <citation type="submission" date="2013-11" db="EMBL/GenBank/DDBJ databases">
        <title>Elucidation of the Photorhabdus temperata genome and generation of transposon mutant library to identify motility mutants.</title>
        <authorList>
            <person name="Hurst S.G.IV."/>
            <person name="Micheals B."/>
            <person name="Abebe-Akele F."/>
            <person name="Rowedder H."/>
            <person name="Bullock H."/>
            <person name="Jackobeck R."/>
            <person name="Janicki E."/>
            <person name="Tisa L.S."/>
        </authorList>
    </citation>
    <scope>NUCLEOTIDE SEQUENCE [LARGE SCALE GENOMIC DNA]</scope>
    <source>
        <strain evidence="2 3">NC19</strain>
    </source>
</reference>
<comment type="caution">
    <text evidence="2">The sequence shown here is derived from an EMBL/GenBank/DDBJ whole genome shotgun (WGS) entry which is preliminary data.</text>
</comment>
<gene>
    <name evidence="2" type="ORF">PTE_01582</name>
</gene>
<keyword evidence="3" id="KW-1185">Reference proteome</keyword>
<sequence length="93" mass="10790">MTFYSFASTPILISVLGCILYIHNHVRKDNISKQIQYLLIFSSFVCLSYPLIGIFIFKSFNIFEDITLFSVISSILSIVINGIILYLYRKLRQ</sequence>
<proteinExistence type="predicted"/>
<feature type="transmembrane region" description="Helical" evidence="1">
    <location>
        <begin position="66"/>
        <end position="88"/>
    </location>
</feature>
<feature type="transmembrane region" description="Helical" evidence="1">
    <location>
        <begin position="35"/>
        <end position="60"/>
    </location>
</feature>
<protein>
    <submittedName>
        <fullName evidence="2">Uncharacterized protein</fullName>
    </submittedName>
</protein>
<keyword evidence="1" id="KW-1133">Transmembrane helix</keyword>
<evidence type="ECO:0000256" key="1">
    <source>
        <dbReference type="SAM" id="Phobius"/>
    </source>
</evidence>
<feature type="transmembrane region" description="Helical" evidence="1">
    <location>
        <begin position="6"/>
        <end position="23"/>
    </location>
</feature>
<keyword evidence="1" id="KW-0812">Transmembrane</keyword>
<evidence type="ECO:0000313" key="2">
    <source>
        <dbReference type="EMBL" id="ETS32274.1"/>
    </source>
</evidence>
<keyword evidence="1" id="KW-0472">Membrane</keyword>
<dbReference type="Proteomes" id="UP000018957">
    <property type="component" value="Unassembled WGS sequence"/>
</dbReference>
<organism evidence="2 3">
    <name type="scientific">Photorhabdus khanii NC19</name>
    <dbReference type="NCBI Taxonomy" id="1004151"/>
    <lineage>
        <taxon>Bacteria</taxon>
        <taxon>Pseudomonadati</taxon>
        <taxon>Pseudomonadota</taxon>
        <taxon>Gammaproteobacteria</taxon>
        <taxon>Enterobacterales</taxon>
        <taxon>Morganellaceae</taxon>
        <taxon>Photorhabdus</taxon>
    </lineage>
</organism>
<dbReference type="AlphaFoldDB" id="W3VB30"/>
<name>W3VB30_9GAMM</name>
<evidence type="ECO:0000313" key="3">
    <source>
        <dbReference type="Proteomes" id="UP000018957"/>
    </source>
</evidence>